<keyword evidence="3" id="KW-1185">Reference proteome</keyword>
<dbReference type="Proteomes" id="UP000237000">
    <property type="component" value="Unassembled WGS sequence"/>
</dbReference>
<keyword evidence="1" id="KW-1133">Transmembrane helix</keyword>
<dbReference type="InParanoid" id="A0A2P5CSN5"/>
<protein>
    <submittedName>
        <fullName evidence="2">Uncharacterized protein</fullName>
    </submittedName>
</protein>
<evidence type="ECO:0000256" key="1">
    <source>
        <dbReference type="SAM" id="Phobius"/>
    </source>
</evidence>
<dbReference type="OrthoDB" id="10435877at2759"/>
<gene>
    <name evidence="2" type="ORF">TorRG33x02_273930</name>
</gene>
<keyword evidence="1" id="KW-0812">Transmembrane</keyword>
<feature type="transmembrane region" description="Helical" evidence="1">
    <location>
        <begin position="20"/>
        <end position="41"/>
    </location>
</feature>
<proteinExistence type="predicted"/>
<accession>A0A2P5CSN5</accession>
<name>A0A2P5CSN5_TREOI</name>
<dbReference type="AlphaFoldDB" id="A0A2P5CSN5"/>
<organism evidence="2 3">
    <name type="scientific">Trema orientale</name>
    <name type="common">Charcoal tree</name>
    <name type="synonym">Celtis orientalis</name>
    <dbReference type="NCBI Taxonomy" id="63057"/>
    <lineage>
        <taxon>Eukaryota</taxon>
        <taxon>Viridiplantae</taxon>
        <taxon>Streptophyta</taxon>
        <taxon>Embryophyta</taxon>
        <taxon>Tracheophyta</taxon>
        <taxon>Spermatophyta</taxon>
        <taxon>Magnoliopsida</taxon>
        <taxon>eudicotyledons</taxon>
        <taxon>Gunneridae</taxon>
        <taxon>Pentapetalae</taxon>
        <taxon>rosids</taxon>
        <taxon>fabids</taxon>
        <taxon>Rosales</taxon>
        <taxon>Cannabaceae</taxon>
        <taxon>Trema</taxon>
    </lineage>
</organism>
<comment type="caution">
    <text evidence="2">The sequence shown here is derived from an EMBL/GenBank/DDBJ whole genome shotgun (WGS) entry which is preliminary data.</text>
</comment>
<evidence type="ECO:0000313" key="3">
    <source>
        <dbReference type="Proteomes" id="UP000237000"/>
    </source>
</evidence>
<evidence type="ECO:0000313" key="2">
    <source>
        <dbReference type="EMBL" id="PON64042.1"/>
    </source>
</evidence>
<keyword evidence="1" id="KW-0472">Membrane</keyword>
<dbReference type="EMBL" id="JXTC01000331">
    <property type="protein sequence ID" value="PON64042.1"/>
    <property type="molecule type" value="Genomic_DNA"/>
</dbReference>
<reference evidence="3" key="1">
    <citation type="submission" date="2016-06" db="EMBL/GenBank/DDBJ databases">
        <title>Parallel loss of symbiosis genes in relatives of nitrogen-fixing non-legume Parasponia.</title>
        <authorList>
            <person name="Van Velzen R."/>
            <person name="Holmer R."/>
            <person name="Bu F."/>
            <person name="Rutten L."/>
            <person name="Van Zeijl A."/>
            <person name="Liu W."/>
            <person name="Santuari L."/>
            <person name="Cao Q."/>
            <person name="Sharma T."/>
            <person name="Shen D."/>
            <person name="Roswanjaya Y."/>
            <person name="Wardhani T."/>
            <person name="Kalhor M.S."/>
            <person name="Jansen J."/>
            <person name="Van den Hoogen J."/>
            <person name="Gungor B."/>
            <person name="Hartog M."/>
            <person name="Hontelez J."/>
            <person name="Verver J."/>
            <person name="Yang W.-C."/>
            <person name="Schijlen E."/>
            <person name="Repin R."/>
            <person name="Schilthuizen M."/>
            <person name="Schranz E."/>
            <person name="Heidstra R."/>
            <person name="Miyata K."/>
            <person name="Fedorova E."/>
            <person name="Kohlen W."/>
            <person name="Bisseling T."/>
            <person name="Smit S."/>
            <person name="Geurts R."/>
        </authorList>
    </citation>
    <scope>NUCLEOTIDE SEQUENCE [LARGE SCALE GENOMIC DNA]</scope>
    <source>
        <strain evidence="3">cv. RG33-2</strain>
    </source>
</reference>
<sequence>MVGQPAQLGRLFYSHYVLTLLQWSVLSSSVFPLPWFFRILLWRCASLSLTAENECVAIKKCDPRGVWGPLLKLSMVGVRRKRDGEPCACTKAVWGPVHGAQSCWASLSFFHCGLEFVVGGPNDALSLFGWSDQDEGLKKIGLHLFMHRTTILRWGPCLSLLWTVGRYASL</sequence>